<keyword evidence="4" id="KW-1133">Transmembrane helix</keyword>
<dbReference type="SUPFAM" id="SSF55874">
    <property type="entry name" value="ATPase domain of HSP90 chaperone/DNA topoisomerase II/histidine kinase"/>
    <property type="match status" value="1"/>
</dbReference>
<evidence type="ECO:0000256" key="4">
    <source>
        <dbReference type="SAM" id="Phobius"/>
    </source>
</evidence>
<evidence type="ECO:0000256" key="1">
    <source>
        <dbReference type="ARBA" id="ARBA00000085"/>
    </source>
</evidence>
<dbReference type="InterPro" id="IPR005467">
    <property type="entry name" value="His_kinase_dom"/>
</dbReference>
<feature type="transmembrane region" description="Helical" evidence="4">
    <location>
        <begin position="175"/>
        <end position="195"/>
    </location>
</feature>
<dbReference type="PROSITE" id="PS50109">
    <property type="entry name" value="HIS_KIN"/>
    <property type="match status" value="1"/>
</dbReference>
<evidence type="ECO:0000313" key="7">
    <source>
        <dbReference type="Proteomes" id="UP000440498"/>
    </source>
</evidence>
<sequence length="667" mass="72692">MAALAYFLLAVLLLRAGRRRRGRAGLFGGACLATAVWAAVAAGGAVRWPALLAAVDGLEALRTAAWLALLLMLAGGGSGGDTSGSRGRRAWLATVCGLAAASWLAAAEQRLLLLVAIRLGLAVLGMLLVEHLYRGTPPGERWGIKFACLGMGALFAYDFYLYSEALLFRRINEEIWAARGAVNALSVPLLGLAVARNPVWAEGLLLSRQMMFRSAALLGSALYLLAMAGSAWYLRYIGGEWGTLMQLACLFGAGLLLSGVLFSGTVRSQLKVLISKHFYQGRYDYRQEWQRITHAMAEDSAPLAQRAIQAVAELVESPAGLLWLRREDAAFHSVARWNMPLPLAAEAADGVLCSFLAARGWVIEMPEWRADPHRYGGLVLPDWLAGDDGVWLVVPLMLERSLLGFICLAPPRARLLLNWEVRDVLKIAGRQAASYLAHQASADSLAVARQFESFNRMSTFVVHDLKNLVSQLSLLLVNAERHKSNPAFQEDMLETLAHSLAKMKTLLLKLRRDELPERSEPLPLAPLLAQVVRDCAQLEPRPVLEPGGTELVVLANRQRLERVIGHLIQNAVEATPRNGRVALRLLRSGAAAVIELSDTGHGMSEQFIRERLFQPFESTKSAGMGIGVFESREYAREIGGRLEVSSAPSRGTTFRLVLPLHADAAAA</sequence>
<dbReference type="InterPro" id="IPR014265">
    <property type="entry name" value="XrtA/PrsK"/>
</dbReference>
<keyword evidence="4" id="KW-0472">Membrane</keyword>
<keyword evidence="3" id="KW-0597">Phosphoprotein</keyword>
<keyword evidence="6" id="KW-0808">Transferase</keyword>
<dbReference type="PANTHER" id="PTHR43547:SF2">
    <property type="entry name" value="HYBRID SIGNAL TRANSDUCTION HISTIDINE KINASE C"/>
    <property type="match status" value="1"/>
</dbReference>
<keyword evidence="4" id="KW-0812">Transmembrane</keyword>
<evidence type="ECO:0000313" key="6">
    <source>
        <dbReference type="EMBL" id="MQA36951.1"/>
    </source>
</evidence>
<dbReference type="SUPFAM" id="SSF55781">
    <property type="entry name" value="GAF domain-like"/>
    <property type="match status" value="1"/>
</dbReference>
<dbReference type="EMBL" id="WHUG01000001">
    <property type="protein sequence ID" value="MQA36951.1"/>
    <property type="molecule type" value="Genomic_DNA"/>
</dbReference>
<proteinExistence type="predicted"/>
<feature type="transmembrane region" description="Helical" evidence="4">
    <location>
        <begin position="142"/>
        <end position="163"/>
    </location>
</feature>
<gene>
    <name evidence="6" type="primary">prsK</name>
    <name evidence="6" type="ORF">GEV02_02215</name>
</gene>
<feature type="domain" description="Histidine kinase" evidence="5">
    <location>
        <begin position="460"/>
        <end position="662"/>
    </location>
</feature>
<dbReference type="InterPro" id="IPR004358">
    <property type="entry name" value="Sig_transdc_His_kin-like_C"/>
</dbReference>
<feature type="transmembrane region" description="Helical" evidence="4">
    <location>
        <begin position="111"/>
        <end position="130"/>
    </location>
</feature>
<dbReference type="Gene3D" id="3.30.565.10">
    <property type="entry name" value="Histidine kinase-like ATPase, C-terminal domain"/>
    <property type="match status" value="1"/>
</dbReference>
<comment type="catalytic activity">
    <reaction evidence="1">
        <text>ATP + protein L-histidine = ADP + protein N-phospho-L-histidine.</text>
        <dbReference type="EC" id="2.7.13.3"/>
    </reaction>
</comment>
<name>A0A6A7MVA3_9BURK</name>
<dbReference type="InterPro" id="IPR036890">
    <property type="entry name" value="HATPase_C_sf"/>
</dbReference>
<dbReference type="InterPro" id="IPR029016">
    <property type="entry name" value="GAF-like_dom_sf"/>
</dbReference>
<accession>A0A6A7MVA3</accession>
<dbReference type="SMART" id="SM00387">
    <property type="entry name" value="HATPase_c"/>
    <property type="match status" value="1"/>
</dbReference>
<feature type="transmembrane region" description="Helical" evidence="4">
    <location>
        <begin position="241"/>
        <end position="262"/>
    </location>
</feature>
<dbReference type="EC" id="2.7.13.3" evidence="2"/>
<feature type="transmembrane region" description="Helical" evidence="4">
    <location>
        <begin position="215"/>
        <end position="234"/>
    </location>
</feature>
<evidence type="ECO:0000256" key="3">
    <source>
        <dbReference type="ARBA" id="ARBA00022553"/>
    </source>
</evidence>
<reference evidence="6 7" key="1">
    <citation type="submission" date="2019-10" db="EMBL/GenBank/DDBJ databases">
        <title>Two novel species isolated from a subtropical stream in China.</title>
        <authorList>
            <person name="Lu H."/>
        </authorList>
    </citation>
    <scope>NUCLEOTIDE SEQUENCE [LARGE SCALE GENOMIC DNA]</scope>
    <source>
        <strain evidence="6 7">FT29W</strain>
    </source>
</reference>
<dbReference type="Pfam" id="PF02518">
    <property type="entry name" value="HATPase_c"/>
    <property type="match status" value="1"/>
</dbReference>
<feature type="transmembrane region" description="Helical" evidence="4">
    <location>
        <begin position="26"/>
        <end position="48"/>
    </location>
</feature>
<dbReference type="PRINTS" id="PR00344">
    <property type="entry name" value="BCTRLSENSOR"/>
</dbReference>
<dbReference type="Gene3D" id="3.30.450.40">
    <property type="match status" value="1"/>
</dbReference>
<dbReference type="InterPro" id="IPR003594">
    <property type="entry name" value="HATPase_dom"/>
</dbReference>
<dbReference type="GO" id="GO:0000155">
    <property type="term" value="F:phosphorelay sensor kinase activity"/>
    <property type="evidence" value="ECO:0007669"/>
    <property type="project" value="TreeGrafter"/>
</dbReference>
<dbReference type="Proteomes" id="UP000440498">
    <property type="component" value="Unassembled WGS sequence"/>
</dbReference>
<keyword evidence="6" id="KW-0418">Kinase</keyword>
<evidence type="ECO:0000256" key="2">
    <source>
        <dbReference type="ARBA" id="ARBA00012438"/>
    </source>
</evidence>
<dbReference type="PANTHER" id="PTHR43547">
    <property type="entry name" value="TWO-COMPONENT HISTIDINE KINASE"/>
    <property type="match status" value="1"/>
</dbReference>
<feature type="transmembrane region" description="Helical" evidence="4">
    <location>
        <begin position="60"/>
        <end position="78"/>
    </location>
</feature>
<evidence type="ECO:0000259" key="5">
    <source>
        <dbReference type="PROSITE" id="PS50109"/>
    </source>
</evidence>
<keyword evidence="7" id="KW-1185">Reference proteome</keyword>
<organism evidence="6 7">
    <name type="scientific">Rugamonas aquatica</name>
    <dbReference type="NCBI Taxonomy" id="2743357"/>
    <lineage>
        <taxon>Bacteria</taxon>
        <taxon>Pseudomonadati</taxon>
        <taxon>Pseudomonadota</taxon>
        <taxon>Betaproteobacteria</taxon>
        <taxon>Burkholderiales</taxon>
        <taxon>Oxalobacteraceae</taxon>
        <taxon>Telluria group</taxon>
        <taxon>Rugamonas</taxon>
    </lineage>
</organism>
<dbReference type="AlphaFoldDB" id="A0A6A7MVA3"/>
<comment type="caution">
    <text evidence="6">The sequence shown here is derived from an EMBL/GenBank/DDBJ whole genome shotgun (WGS) entry which is preliminary data.</text>
</comment>
<dbReference type="NCBIfam" id="TIGR02916">
    <property type="entry name" value="PEP_his_kin"/>
    <property type="match status" value="1"/>
</dbReference>
<protein>
    <recommendedName>
        <fullName evidence="2">histidine kinase</fullName>
        <ecNumber evidence="2">2.7.13.3</ecNumber>
    </recommendedName>
</protein>